<gene>
    <name evidence="1" type="ORF">DASC09_015480</name>
</gene>
<dbReference type="GeneID" id="90072202"/>
<protein>
    <recommendedName>
        <fullName evidence="3">Bacterial surface antigen (D15) domain-containing protein</fullName>
    </recommendedName>
</protein>
<sequence>MGLFDAQYKQDFVLVNQATQPVELGSVKVENGQDFNREYLGGLLKPLLSTNLYTVGTLSSSIASVEENFSLTGDPVLQSAKVVVNKDINGTANVEIGLPTAQQITNKLKLTTSTNELGGGIGLGYLNGNVYGNGEKLAIAAGVDQSLANHFANLSFAVPVKNAPSSQLFFNGGSNGTNGELNRQVTMGLNTSRLLLSKKYFYSSFGGISITQNKVDGEEFSGKGSLVGNVEVSNLQTVSAVQFPVSGTQTQISGEVSKILANDGRNFWKVLMNSNSFYSFCNKSVTFNSSSTIGHVHNLNDSTGLHPSDKLSYDCLTPGLLPASHISLSSGHEKIEGSFIGSHAFRVFTKVPIFHQYFADRESVLRLQLFLRSATVADSLSEFKSHKLSCDTLKGCLQGTVNVRQLFDEHSSHVGAGLFFRSQFASVDMGYSLPLGDAKLGPVVKPGFHFNASVSFN</sequence>
<name>A0AAV5QHH4_9ASCO</name>
<evidence type="ECO:0000313" key="2">
    <source>
        <dbReference type="Proteomes" id="UP001360560"/>
    </source>
</evidence>
<dbReference type="Proteomes" id="UP001360560">
    <property type="component" value="Unassembled WGS sequence"/>
</dbReference>
<reference evidence="1 2" key="1">
    <citation type="journal article" date="2023" name="Elife">
        <title>Identification of key yeast species and microbe-microbe interactions impacting larval growth of Drosophila in the wild.</title>
        <authorList>
            <person name="Mure A."/>
            <person name="Sugiura Y."/>
            <person name="Maeda R."/>
            <person name="Honda K."/>
            <person name="Sakurai N."/>
            <person name="Takahashi Y."/>
            <person name="Watada M."/>
            <person name="Katoh T."/>
            <person name="Gotoh A."/>
            <person name="Gotoh Y."/>
            <person name="Taniguchi I."/>
            <person name="Nakamura K."/>
            <person name="Hayashi T."/>
            <person name="Katayama T."/>
            <person name="Uemura T."/>
            <person name="Hattori Y."/>
        </authorList>
    </citation>
    <scope>NUCLEOTIDE SEQUENCE [LARGE SCALE GENOMIC DNA]</scope>
    <source>
        <strain evidence="1 2">SC-9</strain>
    </source>
</reference>
<dbReference type="AlphaFoldDB" id="A0AAV5QHH4"/>
<keyword evidence="2" id="KW-1185">Reference proteome</keyword>
<accession>A0AAV5QHH4</accession>
<dbReference type="RefSeq" id="XP_064851223.1">
    <property type="nucleotide sequence ID" value="XM_064995151.1"/>
</dbReference>
<evidence type="ECO:0008006" key="3">
    <source>
        <dbReference type="Google" id="ProtNLM"/>
    </source>
</evidence>
<proteinExistence type="predicted"/>
<comment type="caution">
    <text evidence="1">The sequence shown here is derived from an EMBL/GenBank/DDBJ whole genome shotgun (WGS) entry which is preliminary data.</text>
</comment>
<organism evidence="1 2">
    <name type="scientific">Saccharomycopsis crataegensis</name>
    <dbReference type="NCBI Taxonomy" id="43959"/>
    <lineage>
        <taxon>Eukaryota</taxon>
        <taxon>Fungi</taxon>
        <taxon>Dikarya</taxon>
        <taxon>Ascomycota</taxon>
        <taxon>Saccharomycotina</taxon>
        <taxon>Saccharomycetes</taxon>
        <taxon>Saccharomycopsidaceae</taxon>
        <taxon>Saccharomycopsis</taxon>
    </lineage>
</organism>
<evidence type="ECO:0000313" key="1">
    <source>
        <dbReference type="EMBL" id="GMM34223.1"/>
    </source>
</evidence>
<dbReference type="EMBL" id="BTFZ01000002">
    <property type="protein sequence ID" value="GMM34223.1"/>
    <property type="molecule type" value="Genomic_DNA"/>
</dbReference>